<organism evidence="6 7">
    <name type="scientific">Ureibacillus terrenus</name>
    <dbReference type="NCBI Taxonomy" id="118246"/>
    <lineage>
        <taxon>Bacteria</taxon>
        <taxon>Bacillati</taxon>
        <taxon>Bacillota</taxon>
        <taxon>Bacilli</taxon>
        <taxon>Bacillales</taxon>
        <taxon>Caryophanaceae</taxon>
        <taxon>Ureibacillus</taxon>
    </lineage>
</organism>
<dbReference type="SUPFAM" id="SSF52540">
    <property type="entry name" value="P-loop containing nucleoside triphosphate hydrolases"/>
    <property type="match status" value="1"/>
</dbReference>
<gene>
    <name evidence="6" type="ORF">FKZ59_09710</name>
</gene>
<protein>
    <submittedName>
        <fullName evidence="6">ATP-binding cassette domain-containing protein</fullName>
    </submittedName>
</protein>
<evidence type="ECO:0000256" key="2">
    <source>
        <dbReference type="ARBA" id="ARBA00022448"/>
    </source>
</evidence>
<dbReference type="Pfam" id="PF00005">
    <property type="entry name" value="ABC_tran"/>
    <property type="match status" value="1"/>
</dbReference>
<dbReference type="InterPro" id="IPR003593">
    <property type="entry name" value="AAA+_ATPase"/>
</dbReference>
<accession>A0A540V1C4</accession>
<sequence>MYSFHHVTFKYDDYILKDFTLDIKEKKIGITGNNGVGKTTLLRLMNGELTPDAGEISINGDTYFVQFDLLKYNKFTPQDMVDLCKTLKSFDCSNYLEYVQALNLLPFMNTPIGKLSKGTSKKVALLLGFLSVKPILLIDEPFESIDEDSNQNLISLFHNEERGLVIVSHDMNMLRQSVEKIYRMENKGLNSCEIRVL</sequence>
<evidence type="ECO:0000256" key="3">
    <source>
        <dbReference type="ARBA" id="ARBA00022741"/>
    </source>
</evidence>
<dbReference type="PANTHER" id="PTHR42734:SF17">
    <property type="entry name" value="METAL TRANSPORT SYSTEM ATP-BINDING PROTEIN TM_0124-RELATED"/>
    <property type="match status" value="1"/>
</dbReference>
<dbReference type="Proteomes" id="UP000315753">
    <property type="component" value="Unassembled WGS sequence"/>
</dbReference>
<feature type="domain" description="ABC transporter" evidence="5">
    <location>
        <begin position="1"/>
        <end position="197"/>
    </location>
</feature>
<comment type="similarity">
    <text evidence="1">Belongs to the ABC transporter superfamily.</text>
</comment>
<dbReference type="AlphaFoldDB" id="A0A540V1C4"/>
<reference evidence="6 7" key="1">
    <citation type="submission" date="2019-06" db="EMBL/GenBank/DDBJ databases">
        <title>Genome sequence of Ureibacillus terrenus.</title>
        <authorList>
            <person name="Maclea K.S."/>
            <person name="Simoes M."/>
        </authorList>
    </citation>
    <scope>NUCLEOTIDE SEQUENCE [LARGE SCALE GENOMIC DNA]</scope>
    <source>
        <strain evidence="6 7">ATCC BAA-384</strain>
    </source>
</reference>
<dbReference type="GO" id="GO:0005524">
    <property type="term" value="F:ATP binding"/>
    <property type="evidence" value="ECO:0007669"/>
    <property type="project" value="UniProtKB-KW"/>
</dbReference>
<dbReference type="EMBL" id="VIGD01000011">
    <property type="protein sequence ID" value="TQE90538.1"/>
    <property type="molecule type" value="Genomic_DNA"/>
</dbReference>
<dbReference type="OrthoDB" id="9804819at2"/>
<keyword evidence="3" id="KW-0547">Nucleotide-binding</keyword>
<dbReference type="InterPro" id="IPR003439">
    <property type="entry name" value="ABC_transporter-like_ATP-bd"/>
</dbReference>
<dbReference type="PANTHER" id="PTHR42734">
    <property type="entry name" value="METAL TRANSPORT SYSTEM ATP-BINDING PROTEIN TM_0124-RELATED"/>
    <property type="match status" value="1"/>
</dbReference>
<dbReference type="Gene3D" id="3.40.50.300">
    <property type="entry name" value="P-loop containing nucleotide triphosphate hydrolases"/>
    <property type="match status" value="1"/>
</dbReference>
<comment type="caution">
    <text evidence="6">The sequence shown here is derived from an EMBL/GenBank/DDBJ whole genome shotgun (WGS) entry which is preliminary data.</text>
</comment>
<evidence type="ECO:0000313" key="7">
    <source>
        <dbReference type="Proteomes" id="UP000315753"/>
    </source>
</evidence>
<keyword evidence="7" id="KW-1185">Reference proteome</keyword>
<dbReference type="InterPro" id="IPR027417">
    <property type="entry name" value="P-loop_NTPase"/>
</dbReference>
<keyword evidence="2" id="KW-0813">Transport</keyword>
<dbReference type="InterPro" id="IPR050153">
    <property type="entry name" value="Metal_Ion_Import_ABC"/>
</dbReference>
<evidence type="ECO:0000256" key="1">
    <source>
        <dbReference type="ARBA" id="ARBA00005417"/>
    </source>
</evidence>
<proteinExistence type="inferred from homology"/>
<dbReference type="PROSITE" id="PS50893">
    <property type="entry name" value="ABC_TRANSPORTER_2"/>
    <property type="match status" value="1"/>
</dbReference>
<name>A0A540V1C4_9BACL</name>
<evidence type="ECO:0000256" key="4">
    <source>
        <dbReference type="ARBA" id="ARBA00022840"/>
    </source>
</evidence>
<dbReference type="GO" id="GO:0016887">
    <property type="term" value="F:ATP hydrolysis activity"/>
    <property type="evidence" value="ECO:0007669"/>
    <property type="project" value="InterPro"/>
</dbReference>
<evidence type="ECO:0000313" key="6">
    <source>
        <dbReference type="EMBL" id="TQE90538.1"/>
    </source>
</evidence>
<dbReference type="SMART" id="SM00382">
    <property type="entry name" value="AAA"/>
    <property type="match status" value="1"/>
</dbReference>
<keyword evidence="4 6" id="KW-0067">ATP-binding</keyword>
<evidence type="ECO:0000259" key="5">
    <source>
        <dbReference type="PROSITE" id="PS50893"/>
    </source>
</evidence>